<proteinExistence type="predicted"/>
<dbReference type="KEGG" id="mcad:Pan265_04530"/>
<feature type="domain" description="HTH gntR-type" evidence="4">
    <location>
        <begin position="12"/>
        <end position="80"/>
    </location>
</feature>
<evidence type="ECO:0000256" key="1">
    <source>
        <dbReference type="ARBA" id="ARBA00023015"/>
    </source>
</evidence>
<dbReference type="EMBL" id="CP036280">
    <property type="protein sequence ID" value="QDU70625.1"/>
    <property type="molecule type" value="Genomic_DNA"/>
</dbReference>
<dbReference type="RefSeq" id="WP_145444785.1">
    <property type="nucleotide sequence ID" value="NZ_CP036280.1"/>
</dbReference>
<dbReference type="PROSITE" id="PS50949">
    <property type="entry name" value="HTH_GNTR"/>
    <property type="match status" value="1"/>
</dbReference>
<reference evidence="5 6" key="1">
    <citation type="submission" date="2019-02" db="EMBL/GenBank/DDBJ databases">
        <title>Deep-cultivation of Planctomycetes and their phenomic and genomic characterization uncovers novel biology.</title>
        <authorList>
            <person name="Wiegand S."/>
            <person name="Jogler M."/>
            <person name="Boedeker C."/>
            <person name="Pinto D."/>
            <person name="Vollmers J."/>
            <person name="Rivas-Marin E."/>
            <person name="Kohn T."/>
            <person name="Peeters S.H."/>
            <person name="Heuer A."/>
            <person name="Rast P."/>
            <person name="Oberbeckmann S."/>
            <person name="Bunk B."/>
            <person name="Jeske O."/>
            <person name="Meyerdierks A."/>
            <person name="Storesund J.E."/>
            <person name="Kallscheuer N."/>
            <person name="Luecker S."/>
            <person name="Lage O.M."/>
            <person name="Pohl T."/>
            <person name="Merkel B.J."/>
            <person name="Hornburger P."/>
            <person name="Mueller R.-W."/>
            <person name="Bruemmer F."/>
            <person name="Labrenz M."/>
            <person name="Spormann A.M."/>
            <person name="Op den Camp H."/>
            <person name="Overmann J."/>
            <person name="Amann R."/>
            <person name="Jetten M.S.M."/>
            <person name="Mascher T."/>
            <person name="Medema M.H."/>
            <person name="Devos D.P."/>
            <person name="Kaster A.-K."/>
            <person name="Ovreas L."/>
            <person name="Rohde M."/>
            <person name="Galperin M.Y."/>
            <person name="Jogler C."/>
        </authorList>
    </citation>
    <scope>NUCLEOTIDE SEQUENCE [LARGE SCALE GENOMIC DNA]</scope>
    <source>
        <strain evidence="5 6">Pan265</strain>
    </source>
</reference>
<dbReference type="SUPFAM" id="SSF46785">
    <property type="entry name" value="Winged helix' DNA-binding domain"/>
    <property type="match status" value="1"/>
</dbReference>
<dbReference type="InterPro" id="IPR000524">
    <property type="entry name" value="Tscrpt_reg_HTH_GntR"/>
</dbReference>
<evidence type="ECO:0000313" key="6">
    <source>
        <dbReference type="Proteomes" id="UP000320386"/>
    </source>
</evidence>
<dbReference type="OrthoDB" id="250606at2"/>
<dbReference type="InterPro" id="IPR046335">
    <property type="entry name" value="LacI/GalR-like_sensor"/>
</dbReference>
<sequence>MSLLELNNNSDTPLVQQIQTNLRSRILRDEFPPGYKLPSIRQLSHDLGCSTGIVERAVSTLTAEGLLKSEPRRGVYVRKPREKRVKSKDIALILPGLRLEHMASMSGGVHAALAGSDYRLIIQSADNDFDDEIHLLEYLAHDNLVGVVICPPTADSYAEPIKEFVSRREIPLVLATHRLVGLSSVDAVAIDEFEHGRAAVDYLLSKGHREIALIGGHGLSLSSRQTLEGIAAGLRRYRLAMSDLHKIDVDVLDLNDEEPWLNGQVSTERFLREHNPGITAILSLGNYSTIGAYRAVQSLGLSIPDDISILSTGSDLQAFALLQPSITVFTDQLHATCERATFRLLQRIENPGMQPEAIQIPPQLIERESVRKIPVSK</sequence>
<evidence type="ECO:0000313" key="5">
    <source>
        <dbReference type="EMBL" id="QDU70625.1"/>
    </source>
</evidence>
<dbReference type="InterPro" id="IPR028082">
    <property type="entry name" value="Peripla_BP_I"/>
</dbReference>
<keyword evidence="1" id="KW-0805">Transcription regulation</keyword>
<evidence type="ECO:0000259" key="4">
    <source>
        <dbReference type="PROSITE" id="PS50949"/>
    </source>
</evidence>
<keyword evidence="2" id="KW-0238">DNA-binding</keyword>
<accession>A0A518BUF7</accession>
<dbReference type="AlphaFoldDB" id="A0A518BUF7"/>
<dbReference type="Pfam" id="PF00392">
    <property type="entry name" value="GntR"/>
    <property type="match status" value="1"/>
</dbReference>
<dbReference type="SMART" id="SM00345">
    <property type="entry name" value="HTH_GNTR"/>
    <property type="match status" value="1"/>
</dbReference>
<dbReference type="Gene3D" id="3.40.50.2300">
    <property type="match status" value="2"/>
</dbReference>
<dbReference type="InterPro" id="IPR036388">
    <property type="entry name" value="WH-like_DNA-bd_sf"/>
</dbReference>
<dbReference type="Pfam" id="PF13377">
    <property type="entry name" value="Peripla_BP_3"/>
    <property type="match status" value="1"/>
</dbReference>
<dbReference type="CDD" id="cd06267">
    <property type="entry name" value="PBP1_LacI_sugar_binding-like"/>
    <property type="match status" value="1"/>
</dbReference>
<evidence type="ECO:0000256" key="2">
    <source>
        <dbReference type="ARBA" id="ARBA00023125"/>
    </source>
</evidence>
<protein>
    <submittedName>
        <fullName evidence="5">HTH-type transcriptional repressor PurR</fullName>
    </submittedName>
</protein>
<evidence type="ECO:0000256" key="3">
    <source>
        <dbReference type="ARBA" id="ARBA00023163"/>
    </source>
</evidence>
<keyword evidence="3" id="KW-0804">Transcription</keyword>
<dbReference type="Gene3D" id="1.10.10.10">
    <property type="entry name" value="Winged helix-like DNA-binding domain superfamily/Winged helix DNA-binding domain"/>
    <property type="match status" value="1"/>
</dbReference>
<dbReference type="Proteomes" id="UP000320386">
    <property type="component" value="Chromosome"/>
</dbReference>
<name>A0A518BUF7_9BACT</name>
<dbReference type="PANTHER" id="PTHR30146">
    <property type="entry name" value="LACI-RELATED TRANSCRIPTIONAL REPRESSOR"/>
    <property type="match status" value="1"/>
</dbReference>
<dbReference type="CDD" id="cd07377">
    <property type="entry name" value="WHTH_GntR"/>
    <property type="match status" value="1"/>
</dbReference>
<dbReference type="InterPro" id="IPR036390">
    <property type="entry name" value="WH_DNA-bd_sf"/>
</dbReference>
<organism evidence="5 6">
    <name type="scientific">Mucisphaera calidilacus</name>
    <dbReference type="NCBI Taxonomy" id="2527982"/>
    <lineage>
        <taxon>Bacteria</taxon>
        <taxon>Pseudomonadati</taxon>
        <taxon>Planctomycetota</taxon>
        <taxon>Phycisphaerae</taxon>
        <taxon>Phycisphaerales</taxon>
        <taxon>Phycisphaeraceae</taxon>
        <taxon>Mucisphaera</taxon>
    </lineage>
</organism>
<gene>
    <name evidence="5" type="primary">purR_2</name>
    <name evidence="5" type="ORF">Pan265_04530</name>
</gene>
<dbReference type="GO" id="GO:0000976">
    <property type="term" value="F:transcription cis-regulatory region binding"/>
    <property type="evidence" value="ECO:0007669"/>
    <property type="project" value="TreeGrafter"/>
</dbReference>
<keyword evidence="6" id="KW-1185">Reference proteome</keyword>
<dbReference type="SUPFAM" id="SSF53822">
    <property type="entry name" value="Periplasmic binding protein-like I"/>
    <property type="match status" value="1"/>
</dbReference>
<dbReference type="PANTHER" id="PTHR30146:SF109">
    <property type="entry name" value="HTH-TYPE TRANSCRIPTIONAL REGULATOR GALS"/>
    <property type="match status" value="1"/>
</dbReference>
<dbReference type="GO" id="GO:0003700">
    <property type="term" value="F:DNA-binding transcription factor activity"/>
    <property type="evidence" value="ECO:0007669"/>
    <property type="project" value="InterPro"/>
</dbReference>